<organism evidence="2 3">
    <name type="scientific">Araneus ventricosus</name>
    <name type="common">Orbweaver spider</name>
    <name type="synonym">Epeira ventricosa</name>
    <dbReference type="NCBI Taxonomy" id="182803"/>
    <lineage>
        <taxon>Eukaryota</taxon>
        <taxon>Metazoa</taxon>
        <taxon>Ecdysozoa</taxon>
        <taxon>Arthropoda</taxon>
        <taxon>Chelicerata</taxon>
        <taxon>Arachnida</taxon>
        <taxon>Araneae</taxon>
        <taxon>Araneomorphae</taxon>
        <taxon>Entelegynae</taxon>
        <taxon>Araneoidea</taxon>
        <taxon>Araneidae</taxon>
        <taxon>Araneus</taxon>
    </lineage>
</organism>
<protein>
    <submittedName>
        <fullName evidence="2">Uncharacterized protein</fullName>
    </submittedName>
</protein>
<name>A0A4Y2S6P7_ARAVE</name>
<accession>A0A4Y2S6P7</accession>
<reference evidence="2 3" key="1">
    <citation type="journal article" date="2019" name="Sci. Rep.">
        <title>Orb-weaving spider Araneus ventricosus genome elucidates the spidroin gene catalogue.</title>
        <authorList>
            <person name="Kono N."/>
            <person name="Nakamura H."/>
            <person name="Ohtoshi R."/>
            <person name="Moran D.A.P."/>
            <person name="Shinohara A."/>
            <person name="Yoshida Y."/>
            <person name="Fujiwara M."/>
            <person name="Mori M."/>
            <person name="Tomita M."/>
            <person name="Arakawa K."/>
        </authorList>
    </citation>
    <scope>NUCLEOTIDE SEQUENCE [LARGE SCALE GENOMIC DNA]</scope>
</reference>
<dbReference type="Proteomes" id="UP000499080">
    <property type="component" value="Unassembled WGS sequence"/>
</dbReference>
<evidence type="ECO:0000256" key="1">
    <source>
        <dbReference type="SAM" id="MobiDB-lite"/>
    </source>
</evidence>
<gene>
    <name evidence="2" type="ORF">AVEN_166492_1</name>
</gene>
<comment type="caution">
    <text evidence="2">The sequence shown here is derived from an EMBL/GenBank/DDBJ whole genome shotgun (WGS) entry which is preliminary data.</text>
</comment>
<dbReference type="EMBL" id="BGPR01020143">
    <property type="protein sequence ID" value="GBN83918.1"/>
    <property type="molecule type" value="Genomic_DNA"/>
</dbReference>
<evidence type="ECO:0000313" key="3">
    <source>
        <dbReference type="Proteomes" id="UP000499080"/>
    </source>
</evidence>
<dbReference type="AlphaFoldDB" id="A0A4Y2S6P7"/>
<proteinExistence type="predicted"/>
<keyword evidence="3" id="KW-1185">Reference proteome</keyword>
<feature type="region of interest" description="Disordered" evidence="1">
    <location>
        <begin position="77"/>
        <end position="99"/>
    </location>
</feature>
<feature type="compositionally biased region" description="Polar residues" evidence="1">
    <location>
        <begin position="78"/>
        <end position="90"/>
    </location>
</feature>
<evidence type="ECO:0000313" key="2">
    <source>
        <dbReference type="EMBL" id="GBN83918.1"/>
    </source>
</evidence>
<sequence>MQTQADTVIHDNPSDVPAEQSVDVRIENSHVVSFCGNDAFRGTLLITVQDWNSCLETAAQHRGLFWYPRLGWVPHVDNGTQSNSQPNRGYQNRPLGHTTGYDCLGEQPPSLQYEKTLESWQFPDTVLEI</sequence>